<evidence type="ECO:0000313" key="10">
    <source>
        <dbReference type="Proteomes" id="UP000639338"/>
    </source>
</evidence>
<keyword evidence="6" id="KW-0539">Nucleus</keyword>
<dbReference type="InterPro" id="IPR015419">
    <property type="entry name" value="CTAG/Pcc1"/>
</dbReference>
<organism evidence="9 10">
    <name type="scientific">Aphidius gifuensis</name>
    <name type="common">Parasitoid wasp</name>
    <dbReference type="NCBI Taxonomy" id="684658"/>
    <lineage>
        <taxon>Eukaryota</taxon>
        <taxon>Metazoa</taxon>
        <taxon>Ecdysozoa</taxon>
        <taxon>Arthropoda</taxon>
        <taxon>Hexapoda</taxon>
        <taxon>Insecta</taxon>
        <taxon>Pterygota</taxon>
        <taxon>Neoptera</taxon>
        <taxon>Endopterygota</taxon>
        <taxon>Hymenoptera</taxon>
        <taxon>Apocrita</taxon>
        <taxon>Ichneumonoidea</taxon>
        <taxon>Braconidae</taxon>
        <taxon>Aphidiinae</taxon>
        <taxon>Aphidius</taxon>
    </lineage>
</organism>
<evidence type="ECO:0000256" key="1">
    <source>
        <dbReference type="ARBA" id="ARBA00004123"/>
    </source>
</evidence>
<comment type="subcellular location">
    <subcellularLocation>
        <location evidence="2">Cytoplasm</location>
    </subcellularLocation>
    <subcellularLocation>
        <location evidence="1">Nucleus</location>
    </subcellularLocation>
</comment>
<protein>
    <recommendedName>
        <fullName evidence="8">L antigen family member 3</fullName>
    </recommendedName>
</protein>
<dbReference type="GO" id="GO:0005737">
    <property type="term" value="C:cytoplasm"/>
    <property type="evidence" value="ECO:0007669"/>
    <property type="project" value="UniProtKB-SubCell"/>
</dbReference>
<keyword evidence="4" id="KW-0963">Cytoplasm</keyword>
<evidence type="ECO:0000256" key="8">
    <source>
        <dbReference type="ARBA" id="ARBA00076355"/>
    </source>
</evidence>
<dbReference type="FunFam" id="3.30.310.50:FF:000005">
    <property type="entry name" value="L antigen family member 3"/>
    <property type="match status" value="1"/>
</dbReference>
<dbReference type="PANTHER" id="PTHR31283">
    <property type="entry name" value="EKC/KEOPS COMPLEX SUBUNIT PCC1 FAMILY MEMBER"/>
    <property type="match status" value="1"/>
</dbReference>
<evidence type="ECO:0000256" key="6">
    <source>
        <dbReference type="ARBA" id="ARBA00023242"/>
    </source>
</evidence>
<name>A0A834XN21_APHGI</name>
<gene>
    <name evidence="9" type="ORF">HCN44_003599</name>
</gene>
<comment type="function">
    <text evidence="7">Component of the EKC/KEOPS complex that is required for the formation of a threonylcarbamoyl group on adenosine at position 37 (t(6)A37) in tRNAs that read codons beginning with adenine. The complex is probably involved in the transfer of the threonylcarbamoyl moiety of threonylcarbamoyl-AMP (TC-AMP) to the N6 group of A37. LAGE3 functions as a dimerization module for the complex.</text>
</comment>
<dbReference type="OrthoDB" id="10025739at2759"/>
<reference evidence="9 10" key="1">
    <citation type="submission" date="2020-08" db="EMBL/GenBank/DDBJ databases">
        <title>Aphidius gifuensis genome sequencing and assembly.</title>
        <authorList>
            <person name="Du Z."/>
        </authorList>
    </citation>
    <scope>NUCLEOTIDE SEQUENCE [LARGE SCALE GENOMIC DNA]</scope>
    <source>
        <strain evidence="9">YNYX2018</strain>
        <tissue evidence="9">Adults</tissue>
    </source>
</reference>
<proteinExistence type="inferred from homology"/>
<dbReference type="PANTHER" id="PTHR31283:SF5">
    <property type="entry name" value="EKC_KEOPS COMPLEX SUBUNIT LAGE3"/>
    <property type="match status" value="1"/>
</dbReference>
<dbReference type="GO" id="GO:0000408">
    <property type="term" value="C:EKC/KEOPS complex"/>
    <property type="evidence" value="ECO:0007669"/>
    <property type="project" value="TreeGrafter"/>
</dbReference>
<evidence type="ECO:0000256" key="2">
    <source>
        <dbReference type="ARBA" id="ARBA00004496"/>
    </source>
</evidence>
<dbReference type="GO" id="GO:0070525">
    <property type="term" value="P:tRNA threonylcarbamoyladenosine metabolic process"/>
    <property type="evidence" value="ECO:0007669"/>
    <property type="project" value="TreeGrafter"/>
</dbReference>
<dbReference type="Proteomes" id="UP000639338">
    <property type="component" value="Unassembled WGS sequence"/>
</dbReference>
<comment type="caution">
    <text evidence="9">The sequence shown here is derived from an EMBL/GenBank/DDBJ whole genome shotgun (WGS) entry which is preliminary data.</text>
</comment>
<evidence type="ECO:0000256" key="4">
    <source>
        <dbReference type="ARBA" id="ARBA00022490"/>
    </source>
</evidence>
<dbReference type="AlphaFoldDB" id="A0A834XN21"/>
<keyword evidence="5" id="KW-0819">tRNA processing</keyword>
<dbReference type="EMBL" id="JACMRX010000006">
    <property type="protein sequence ID" value="KAF7987736.1"/>
    <property type="molecule type" value="Genomic_DNA"/>
</dbReference>
<accession>A0A834XN21</accession>
<dbReference type="Gene3D" id="3.30.310.50">
    <property type="entry name" value="Alpha-D-phosphohexomutase, C-terminal domain"/>
    <property type="match status" value="1"/>
</dbReference>
<comment type="similarity">
    <text evidence="3">Belongs to the CTAG/PCC1 family.</text>
</comment>
<evidence type="ECO:0000256" key="3">
    <source>
        <dbReference type="ARBA" id="ARBA00007073"/>
    </source>
</evidence>
<dbReference type="Pfam" id="PF09341">
    <property type="entry name" value="Pcc1"/>
    <property type="match status" value="1"/>
</dbReference>
<dbReference type="GO" id="GO:0008033">
    <property type="term" value="P:tRNA processing"/>
    <property type="evidence" value="ECO:0007669"/>
    <property type="project" value="UniProtKB-KW"/>
</dbReference>
<evidence type="ECO:0000256" key="5">
    <source>
        <dbReference type="ARBA" id="ARBA00022694"/>
    </source>
</evidence>
<dbReference type="GO" id="GO:0005634">
    <property type="term" value="C:nucleus"/>
    <property type="evidence" value="ECO:0007669"/>
    <property type="project" value="UniProtKB-SubCell"/>
</dbReference>
<evidence type="ECO:0000256" key="7">
    <source>
        <dbReference type="ARBA" id="ARBA00053047"/>
    </source>
</evidence>
<keyword evidence="10" id="KW-1185">Reference proteome</keyword>
<evidence type="ECO:0000313" key="9">
    <source>
        <dbReference type="EMBL" id="KAF7987736.1"/>
    </source>
</evidence>
<sequence length="90" mass="10105">MNNLDVKISVPFPSSREADIAYQVLKVDAEPKRSGVKKIISVDNNILKVNFIGTEARKVRVGLTSFFDNLTLVSETMKEFGPPESSYSYY</sequence>